<evidence type="ECO:0000313" key="9">
    <source>
        <dbReference type="Proteomes" id="UP000501926"/>
    </source>
</evidence>
<organism evidence="5">
    <name type="scientific">Kuenenia stuttgartiensis</name>
    <dbReference type="NCBI Taxonomy" id="174633"/>
    <lineage>
        <taxon>Bacteria</taxon>
        <taxon>Pseudomonadati</taxon>
        <taxon>Planctomycetota</taxon>
        <taxon>Candidatus Brocadiia</taxon>
        <taxon>Candidatus Brocadiales</taxon>
        <taxon>Candidatus Brocadiaceae</taxon>
        <taxon>Candidatus Kuenenia</taxon>
    </lineage>
</organism>
<evidence type="ECO:0000313" key="5">
    <source>
        <dbReference type="EMBL" id="CAJ75126.1"/>
    </source>
</evidence>
<protein>
    <submittedName>
        <fullName evidence="6">Rubrerythrin-2</fullName>
    </submittedName>
    <submittedName>
        <fullName evidence="5">Similar to rubrerythrin</fullName>
    </submittedName>
</protein>
<reference evidence="7" key="4">
    <citation type="submission" date="2017-10" db="EMBL/GenBank/DDBJ databases">
        <authorList>
            <person name="Banno H."/>
            <person name="Chua N.-H."/>
        </authorList>
    </citation>
    <scope>NUCLEOTIDE SEQUENCE [LARGE SCALE GENOMIC DNA]</scope>
    <source>
        <strain evidence="7">Kuenenia_mbr1_ru-nijmegen</strain>
    </source>
</reference>
<dbReference type="PANTHER" id="PTHR33746:SF4">
    <property type="entry name" value="RUBRERYTHRIN"/>
    <property type="match status" value="1"/>
</dbReference>
<dbReference type="GO" id="GO:0005506">
    <property type="term" value="F:iron ion binding"/>
    <property type="evidence" value="ECO:0007669"/>
    <property type="project" value="InterPro"/>
</dbReference>
<evidence type="ECO:0000259" key="3">
    <source>
        <dbReference type="PROSITE" id="PS50903"/>
    </source>
</evidence>
<evidence type="ECO:0000256" key="1">
    <source>
        <dbReference type="ARBA" id="ARBA00022448"/>
    </source>
</evidence>
<dbReference type="EMBL" id="CT573071">
    <property type="protein sequence ID" value="CAJ75126.1"/>
    <property type="molecule type" value="Genomic_DNA"/>
</dbReference>
<dbReference type="InterPro" id="IPR048574">
    <property type="entry name" value="RUBY_RBDX"/>
</dbReference>
<dbReference type="InterPro" id="IPR009040">
    <property type="entry name" value="Ferritin-like_diiron"/>
</dbReference>
<dbReference type="Gene3D" id="2.20.28.10">
    <property type="match status" value="1"/>
</dbReference>
<feature type="domain" description="Rubredoxin-like" evidence="3">
    <location>
        <begin position="148"/>
        <end position="181"/>
    </location>
</feature>
<dbReference type="OrthoDB" id="9799749at2"/>
<dbReference type="SUPFAM" id="SSF47240">
    <property type="entry name" value="Ferritin-like"/>
    <property type="match status" value="1"/>
</dbReference>
<name>Q1Q539_KUEST</name>
<dbReference type="KEGG" id="kst:KSMBR1_0254"/>
<dbReference type="SUPFAM" id="SSF57802">
    <property type="entry name" value="Rubredoxin-like"/>
    <property type="match status" value="1"/>
</dbReference>
<dbReference type="Pfam" id="PF02915">
    <property type="entry name" value="Rubrerythrin"/>
    <property type="match status" value="1"/>
</dbReference>
<dbReference type="EMBL" id="CP049055">
    <property type="protein sequence ID" value="QII12474.1"/>
    <property type="molecule type" value="Genomic_DNA"/>
</dbReference>
<feature type="domain" description="Ferritin-like diiron" evidence="4">
    <location>
        <begin position="1"/>
        <end position="143"/>
    </location>
</feature>
<reference evidence="6 9" key="5">
    <citation type="submission" date="2020-02" db="EMBL/GenBank/DDBJ databases">
        <title>Newly sequenced genome of strain CSTR1 showed variability in Candidatus Kuenenia stuttgartiensis genomes.</title>
        <authorList>
            <person name="Ding C."/>
            <person name="Adrian L."/>
        </authorList>
    </citation>
    <scope>NUCLEOTIDE SEQUENCE [LARGE SCALE GENOMIC DNA]</scope>
    <source>
        <strain evidence="6 9">CSTR1</strain>
    </source>
</reference>
<reference evidence="5" key="2">
    <citation type="submission" date="2006-01" db="EMBL/GenBank/DDBJ databases">
        <authorList>
            <person name="Genoscope"/>
        </authorList>
    </citation>
    <scope>NUCLEOTIDE SEQUENCE</scope>
</reference>
<keyword evidence="1" id="KW-0813">Transport</keyword>
<dbReference type="InterPro" id="IPR009078">
    <property type="entry name" value="Ferritin-like_SF"/>
</dbReference>
<dbReference type="Gene3D" id="1.20.1260.10">
    <property type="match status" value="1"/>
</dbReference>
<evidence type="ECO:0000313" key="8">
    <source>
        <dbReference type="Proteomes" id="UP000221734"/>
    </source>
</evidence>
<evidence type="ECO:0000256" key="2">
    <source>
        <dbReference type="ARBA" id="ARBA00022982"/>
    </source>
</evidence>
<dbReference type="EMBL" id="LT934425">
    <property type="protein sequence ID" value="SOH02770.1"/>
    <property type="molecule type" value="Genomic_DNA"/>
</dbReference>
<dbReference type="InterPro" id="IPR012347">
    <property type="entry name" value="Ferritin-like"/>
</dbReference>
<dbReference type="CDD" id="cd01041">
    <property type="entry name" value="Rubrerythrin"/>
    <property type="match status" value="1"/>
</dbReference>
<sequence length="182" mass="20394">MRKMTEQNMINAFGGESQAFMRYTHFANLADKEGYPNAGRLFRAIAHAETIHARSHYETLKHLNGGFVANSAATFGPGETLKNLGLALMGEEFEINEMYPVFIEVAKFQKENDAQRSFEWALGTEKMHKKLFDKAKDAVNNNNDPKLDAIQVCSVCGYTLEGEAPDTCPLCNATKEKFEKFA</sequence>
<evidence type="ECO:0000313" key="7">
    <source>
        <dbReference type="EMBL" id="SOH02770.1"/>
    </source>
</evidence>
<keyword evidence="8" id="KW-1185">Reference proteome</keyword>
<dbReference type="CDD" id="cd00729">
    <property type="entry name" value="rubredoxin_SM"/>
    <property type="match status" value="1"/>
</dbReference>
<reference evidence="8" key="3">
    <citation type="submission" date="2017-10" db="EMBL/GenBank/DDBJ databases">
        <authorList>
            <person name="Frank J."/>
        </authorList>
    </citation>
    <scope>NUCLEOTIDE SEQUENCE [LARGE SCALE GENOMIC DNA]</scope>
</reference>
<keyword evidence="2" id="KW-0249">Electron transport</keyword>
<dbReference type="RefSeq" id="WP_099323693.1">
    <property type="nucleotide sequence ID" value="NZ_CP049055.1"/>
</dbReference>
<dbReference type="PROSITE" id="PS50903">
    <property type="entry name" value="RUBREDOXIN_LIKE"/>
    <property type="match status" value="1"/>
</dbReference>
<reference evidence="5" key="1">
    <citation type="journal article" date="2006" name="Nature">
        <title>Deciphering the evolution and metabolism of an anammox bacterium from a community genome.</title>
        <authorList>
            <person name="Strous M."/>
            <person name="Pelletier E."/>
            <person name="Mangenot S."/>
            <person name="Rattei T."/>
            <person name="Lehner A."/>
            <person name="Taylor M.W."/>
            <person name="Horn M."/>
            <person name="Daims H."/>
            <person name="Bartol-Mavel D."/>
            <person name="Wincker P."/>
            <person name="Barbe V."/>
            <person name="Fonknechten N."/>
            <person name="Vallenet D."/>
            <person name="Segurens B."/>
            <person name="Schenowitz-Truong C."/>
            <person name="Medigue C."/>
            <person name="Collingro A."/>
            <person name="Snel B."/>
            <person name="Dutilh B.E."/>
            <person name="OpDenCamp H.J.M."/>
            <person name="vanDerDrift C."/>
            <person name="Cirpus I."/>
            <person name="vanDePas-Schoonen K.T."/>
            <person name="Harhangi H.R."/>
            <person name="vanNiftrik L."/>
            <person name="Schmid M."/>
            <person name="Keltjens J."/>
            <person name="vanDeVossenberg J."/>
            <person name="Kartal B."/>
            <person name="Meier H."/>
            <person name="Frishman D."/>
            <person name="Huynen M.A."/>
            <person name="Mewes H."/>
            <person name="Weissenbach J."/>
            <person name="Jetten M.S.M."/>
            <person name="Wagner M."/>
            <person name="LePaslier D."/>
        </authorList>
    </citation>
    <scope>NUCLEOTIDE SEQUENCE</scope>
</reference>
<dbReference type="Pfam" id="PF21349">
    <property type="entry name" value="RUBY_RBDX"/>
    <property type="match status" value="1"/>
</dbReference>
<dbReference type="PANTHER" id="PTHR33746">
    <property type="entry name" value="RUBRERYTHRIN"/>
    <property type="match status" value="1"/>
</dbReference>
<dbReference type="PROSITE" id="PS50905">
    <property type="entry name" value="FERRITIN_LIKE"/>
    <property type="match status" value="1"/>
</dbReference>
<dbReference type="InterPro" id="IPR003251">
    <property type="entry name" value="Rr_diiron-bd_dom"/>
</dbReference>
<evidence type="ECO:0000313" key="6">
    <source>
        <dbReference type="EMBL" id="QII12474.1"/>
    </source>
</evidence>
<dbReference type="Proteomes" id="UP000221734">
    <property type="component" value="Chromosome Kuenenia_stuttgartiensis_MBR1"/>
</dbReference>
<proteinExistence type="predicted"/>
<dbReference type="InterPro" id="IPR024934">
    <property type="entry name" value="Rubredoxin-like_dom"/>
</dbReference>
<dbReference type="InterPro" id="IPR052753">
    <property type="entry name" value="Rbr2/Nigerythrin"/>
</dbReference>
<gene>
    <name evidence="6" type="primary">rbr</name>
    <name evidence="6" type="ORF">KsCSTR_30950</name>
    <name evidence="7" type="ORF">KSMBR1_0254</name>
    <name evidence="5" type="ORF">kuste4364</name>
</gene>
<evidence type="ECO:0000259" key="4">
    <source>
        <dbReference type="PROSITE" id="PS50905"/>
    </source>
</evidence>
<dbReference type="Proteomes" id="UP000501926">
    <property type="component" value="Chromosome"/>
</dbReference>
<dbReference type="AlphaFoldDB" id="Q1Q539"/>
<dbReference type="GO" id="GO:0016491">
    <property type="term" value="F:oxidoreductase activity"/>
    <property type="evidence" value="ECO:0007669"/>
    <property type="project" value="InterPro"/>
</dbReference>
<accession>Q1Q539</accession>